<organism evidence="3 4">
    <name type="scientific">Ciona intestinalis</name>
    <name type="common">Transparent sea squirt</name>
    <name type="synonym">Ascidia intestinalis</name>
    <dbReference type="NCBI Taxonomy" id="7719"/>
    <lineage>
        <taxon>Eukaryota</taxon>
        <taxon>Metazoa</taxon>
        <taxon>Chordata</taxon>
        <taxon>Tunicata</taxon>
        <taxon>Ascidiacea</taxon>
        <taxon>Phlebobranchia</taxon>
        <taxon>Cionidae</taxon>
        <taxon>Ciona</taxon>
    </lineage>
</organism>
<proteinExistence type="predicted"/>
<dbReference type="EMBL" id="EAAA01001130">
    <property type="status" value="NOT_ANNOTATED_CDS"/>
    <property type="molecule type" value="Genomic_DNA"/>
</dbReference>
<dbReference type="HOGENOM" id="CLU_1119836_0_0_1"/>
<keyword evidence="2" id="KW-1133">Transmembrane helix</keyword>
<reference evidence="4" key="1">
    <citation type="journal article" date="2002" name="Science">
        <title>The draft genome of Ciona intestinalis: insights into chordate and vertebrate origins.</title>
        <authorList>
            <person name="Dehal P."/>
            <person name="Satou Y."/>
            <person name="Campbell R.K."/>
            <person name="Chapman J."/>
            <person name="Degnan B."/>
            <person name="De Tomaso A."/>
            <person name="Davidson B."/>
            <person name="Di Gregorio A."/>
            <person name="Gelpke M."/>
            <person name="Goodstein D.M."/>
            <person name="Harafuji N."/>
            <person name="Hastings K.E."/>
            <person name="Ho I."/>
            <person name="Hotta K."/>
            <person name="Huang W."/>
            <person name="Kawashima T."/>
            <person name="Lemaire P."/>
            <person name="Martinez D."/>
            <person name="Meinertzhagen I.A."/>
            <person name="Necula S."/>
            <person name="Nonaka M."/>
            <person name="Putnam N."/>
            <person name="Rash S."/>
            <person name="Saiga H."/>
            <person name="Satake M."/>
            <person name="Terry A."/>
            <person name="Yamada L."/>
            <person name="Wang H.G."/>
            <person name="Awazu S."/>
            <person name="Azumi K."/>
            <person name="Boore J."/>
            <person name="Branno M."/>
            <person name="Chin-Bow S."/>
            <person name="DeSantis R."/>
            <person name="Doyle S."/>
            <person name="Francino P."/>
            <person name="Keys D.N."/>
            <person name="Haga S."/>
            <person name="Hayashi H."/>
            <person name="Hino K."/>
            <person name="Imai K.S."/>
            <person name="Inaba K."/>
            <person name="Kano S."/>
            <person name="Kobayashi K."/>
            <person name="Kobayashi M."/>
            <person name="Lee B.I."/>
            <person name="Makabe K.W."/>
            <person name="Manohar C."/>
            <person name="Matassi G."/>
            <person name="Medina M."/>
            <person name="Mochizuki Y."/>
            <person name="Mount S."/>
            <person name="Morishita T."/>
            <person name="Miura S."/>
            <person name="Nakayama A."/>
            <person name="Nishizaka S."/>
            <person name="Nomoto H."/>
            <person name="Ohta F."/>
            <person name="Oishi K."/>
            <person name="Rigoutsos I."/>
            <person name="Sano M."/>
            <person name="Sasaki A."/>
            <person name="Sasakura Y."/>
            <person name="Shoguchi E."/>
            <person name="Shin-i T."/>
            <person name="Spagnuolo A."/>
            <person name="Stainier D."/>
            <person name="Suzuki M.M."/>
            <person name="Tassy O."/>
            <person name="Takatori N."/>
            <person name="Tokuoka M."/>
            <person name="Yagi K."/>
            <person name="Yoshizaki F."/>
            <person name="Wada S."/>
            <person name="Zhang C."/>
            <person name="Hyatt P.D."/>
            <person name="Larimer F."/>
            <person name="Detter C."/>
            <person name="Doggett N."/>
            <person name="Glavina T."/>
            <person name="Hawkins T."/>
            <person name="Richardson P."/>
            <person name="Lucas S."/>
            <person name="Kohara Y."/>
            <person name="Levine M."/>
            <person name="Satoh N."/>
            <person name="Rokhsar D.S."/>
        </authorList>
    </citation>
    <scope>NUCLEOTIDE SEQUENCE [LARGE SCALE GENOMIC DNA]</scope>
</reference>
<keyword evidence="2" id="KW-0812">Transmembrane</keyword>
<dbReference type="CDD" id="cd00185">
    <property type="entry name" value="TNFRSF"/>
    <property type="match status" value="1"/>
</dbReference>
<feature type="transmembrane region" description="Helical" evidence="2">
    <location>
        <begin position="173"/>
        <end position="193"/>
    </location>
</feature>
<reference evidence="3" key="2">
    <citation type="journal article" date="2008" name="Genome Biol.">
        <title>Improved genome assembly and evidence-based global gene model set for the chordate Ciona intestinalis: new insight into intron and operon populations.</title>
        <authorList>
            <person name="Satou Y."/>
            <person name="Mineta K."/>
            <person name="Ogasawara M."/>
            <person name="Sasakura Y."/>
            <person name="Shoguchi E."/>
            <person name="Ueno K."/>
            <person name="Yamada L."/>
            <person name="Matsumoto J."/>
            <person name="Wasserscheid J."/>
            <person name="Dewar K."/>
            <person name="Wiley G.B."/>
            <person name="Macmil S.L."/>
            <person name="Roe B.A."/>
            <person name="Zeller R.W."/>
            <person name="Hastings K.E."/>
            <person name="Lemaire P."/>
            <person name="Lindquist E."/>
            <person name="Endo T."/>
            <person name="Hotta K."/>
            <person name="Inaba K."/>
        </authorList>
    </citation>
    <scope>NUCLEOTIDE SEQUENCE [LARGE SCALE GENOMIC DNA]</scope>
    <source>
        <strain evidence="3">wild type</strain>
    </source>
</reference>
<dbReference type="GeneTree" id="ENSGT00530000068419"/>
<evidence type="ECO:0000313" key="3">
    <source>
        <dbReference type="Ensembl" id="ENSCINP00000026177.2"/>
    </source>
</evidence>
<dbReference type="Proteomes" id="UP000008144">
    <property type="component" value="Chromosome 13"/>
</dbReference>
<name>F6XM57_CIOIN</name>
<accession>F6XM57</accession>
<protein>
    <recommendedName>
        <fullName evidence="5">TNFR-Cys domain-containing protein</fullName>
    </recommendedName>
</protein>
<dbReference type="Ensembl" id="ENSCINT00000026423.2">
    <property type="protein sequence ID" value="ENSCINP00000026177.2"/>
    <property type="gene ID" value="ENSCING00000014478.2"/>
</dbReference>
<dbReference type="AlphaFoldDB" id="F6XM57"/>
<reference evidence="3" key="3">
    <citation type="submission" date="2025-08" db="UniProtKB">
        <authorList>
            <consortium name="Ensembl"/>
        </authorList>
    </citation>
    <scope>IDENTIFICATION</scope>
</reference>
<evidence type="ECO:0000256" key="1">
    <source>
        <dbReference type="SAM" id="MobiDB-lite"/>
    </source>
</evidence>
<reference evidence="3" key="4">
    <citation type="submission" date="2025-09" db="UniProtKB">
        <authorList>
            <consortium name="Ensembl"/>
        </authorList>
    </citation>
    <scope>IDENTIFICATION</scope>
</reference>
<keyword evidence="4" id="KW-1185">Reference proteome</keyword>
<keyword evidence="2" id="KW-0472">Membrane</keyword>
<feature type="region of interest" description="Disordered" evidence="1">
    <location>
        <begin position="226"/>
        <end position="248"/>
    </location>
</feature>
<evidence type="ECO:0000256" key="2">
    <source>
        <dbReference type="SAM" id="Phobius"/>
    </source>
</evidence>
<evidence type="ECO:0000313" key="4">
    <source>
        <dbReference type="Proteomes" id="UP000008144"/>
    </source>
</evidence>
<evidence type="ECO:0008006" key="5">
    <source>
        <dbReference type="Google" id="ProtNLM"/>
    </source>
</evidence>
<dbReference type="InParanoid" id="F6XM57"/>
<sequence>MEQPAFPTYAHPIEGITNRCYKCPPGYRINSEITEWDKCDISKTYPKTWPECLPCPDGYYSTEWSKDSFCIPQVRCDGKHELTEFAGTTSQRGLCICEPGYARIHDECVAISDTVLSTTIKPSNQYLPTCPPPTVCPPCPSTTISALLNQNTKGRSLDITPEYSQSQCNQDTVYIAIICALCCIIIVLVLYILKVKNKSAFKCGRKGNMEKKNRSIGQCDYAMVRQPTDDTPKKPVQGPAQGMCLPEQ</sequence>
<dbReference type="Gene3D" id="2.10.50.10">
    <property type="entry name" value="Tumor Necrosis Factor Receptor, subunit A, domain 2"/>
    <property type="match status" value="1"/>
</dbReference>